<evidence type="ECO:0000256" key="1">
    <source>
        <dbReference type="SAM" id="Phobius"/>
    </source>
</evidence>
<gene>
    <name evidence="2" type="ORF">A2614_01785</name>
</gene>
<dbReference type="Proteomes" id="UP000178803">
    <property type="component" value="Unassembled WGS sequence"/>
</dbReference>
<keyword evidence="1" id="KW-1133">Transmembrane helix</keyword>
<dbReference type="EMBL" id="MGIJ01000035">
    <property type="protein sequence ID" value="OGM86994.1"/>
    <property type="molecule type" value="Genomic_DNA"/>
</dbReference>
<name>A0A1F8DEF6_9BACT</name>
<evidence type="ECO:0000313" key="3">
    <source>
        <dbReference type="Proteomes" id="UP000178803"/>
    </source>
</evidence>
<evidence type="ECO:0000313" key="2">
    <source>
        <dbReference type="EMBL" id="OGM86994.1"/>
    </source>
</evidence>
<protein>
    <recommendedName>
        <fullName evidence="4">DUF3105 domain-containing protein</fullName>
    </recommendedName>
</protein>
<sequence>MDENLQDLPRHERRKILREQEKEKLQSGGVTKVLRKFGLWILVLGILVIGGYWLFKNVTKKLPGEAVADSGREHVTDIAGISYSSNPPTSGSHFPVWAKPGVYDRLISDGYLIHSLEHGYIIISYDCEKPVSSIWPAPPRGEYLVSSVYAHDELAKESTDSGQFLMHMKVQPQDDMSWFTPQNPPEVEVELPEAFQTDSCKNLARQLSEFTKVTQRVIVVPRLNMDSPVVLTAWNRIEKLNTVDSDVIKEFIKAFHNKGPEQTAE</sequence>
<dbReference type="AlphaFoldDB" id="A0A1F8DEF6"/>
<keyword evidence="1" id="KW-0812">Transmembrane</keyword>
<proteinExistence type="predicted"/>
<organism evidence="2 3">
    <name type="scientific">Candidatus Woesebacteria bacterium RIFOXYD1_FULL_40_21</name>
    <dbReference type="NCBI Taxonomy" id="1802549"/>
    <lineage>
        <taxon>Bacteria</taxon>
        <taxon>Candidatus Woeseibacteriota</taxon>
    </lineage>
</organism>
<accession>A0A1F8DEF6</accession>
<reference evidence="2 3" key="1">
    <citation type="journal article" date="2016" name="Nat. Commun.">
        <title>Thousands of microbial genomes shed light on interconnected biogeochemical processes in an aquifer system.</title>
        <authorList>
            <person name="Anantharaman K."/>
            <person name="Brown C.T."/>
            <person name="Hug L.A."/>
            <person name="Sharon I."/>
            <person name="Castelle C.J."/>
            <person name="Probst A.J."/>
            <person name="Thomas B.C."/>
            <person name="Singh A."/>
            <person name="Wilkins M.J."/>
            <person name="Karaoz U."/>
            <person name="Brodie E.L."/>
            <person name="Williams K.H."/>
            <person name="Hubbard S.S."/>
            <person name="Banfield J.F."/>
        </authorList>
    </citation>
    <scope>NUCLEOTIDE SEQUENCE [LARGE SCALE GENOMIC DNA]</scope>
</reference>
<feature type="transmembrane region" description="Helical" evidence="1">
    <location>
        <begin position="37"/>
        <end position="55"/>
    </location>
</feature>
<dbReference type="Pfam" id="PF11303">
    <property type="entry name" value="DUF3105"/>
    <property type="match status" value="2"/>
</dbReference>
<dbReference type="InterPro" id="IPR021454">
    <property type="entry name" value="DUF3105"/>
</dbReference>
<evidence type="ECO:0008006" key="4">
    <source>
        <dbReference type="Google" id="ProtNLM"/>
    </source>
</evidence>
<comment type="caution">
    <text evidence="2">The sequence shown here is derived from an EMBL/GenBank/DDBJ whole genome shotgun (WGS) entry which is preliminary data.</text>
</comment>
<keyword evidence="1" id="KW-0472">Membrane</keyword>